<evidence type="ECO:0008006" key="3">
    <source>
        <dbReference type="Google" id="ProtNLM"/>
    </source>
</evidence>
<dbReference type="EMBL" id="JASBNA010000003">
    <property type="protein sequence ID" value="KAK7693884.1"/>
    <property type="molecule type" value="Genomic_DNA"/>
</dbReference>
<dbReference type="Proteomes" id="UP001385951">
    <property type="component" value="Unassembled WGS sequence"/>
</dbReference>
<organism evidence="1 2">
    <name type="scientific">Cerrena zonata</name>
    <dbReference type="NCBI Taxonomy" id="2478898"/>
    <lineage>
        <taxon>Eukaryota</taxon>
        <taxon>Fungi</taxon>
        <taxon>Dikarya</taxon>
        <taxon>Basidiomycota</taxon>
        <taxon>Agaricomycotina</taxon>
        <taxon>Agaricomycetes</taxon>
        <taxon>Polyporales</taxon>
        <taxon>Cerrenaceae</taxon>
        <taxon>Cerrena</taxon>
    </lineage>
</organism>
<dbReference type="SUPFAM" id="SSF52047">
    <property type="entry name" value="RNI-like"/>
    <property type="match status" value="1"/>
</dbReference>
<comment type="caution">
    <text evidence="1">The sequence shown here is derived from an EMBL/GenBank/DDBJ whole genome shotgun (WGS) entry which is preliminary data.</text>
</comment>
<evidence type="ECO:0000313" key="2">
    <source>
        <dbReference type="Proteomes" id="UP001385951"/>
    </source>
</evidence>
<reference evidence="1 2" key="1">
    <citation type="submission" date="2022-09" db="EMBL/GenBank/DDBJ databases">
        <authorList>
            <person name="Palmer J.M."/>
        </authorList>
    </citation>
    <scope>NUCLEOTIDE SEQUENCE [LARGE SCALE GENOMIC DNA]</scope>
    <source>
        <strain evidence="1 2">DSM 7382</strain>
    </source>
</reference>
<protein>
    <recommendedName>
        <fullName evidence="3">F-box domain-containing protein</fullName>
    </recommendedName>
</protein>
<sequence length="508" mass="57938">MPRWNMASTQEILDDSADGQDGCPFMFNRLPGHHQWIILVQICDRWRQIALSTPQLWSVIYLDAPLFARECCMDRVKAVPLHLRLSQPLFRHRKSTLLTEIIGSLNCVETIEFHLTDSDDLILCKGGYTIPSVAHVLRSLRILVDSRNDGIQFLQRLKDCSFPAISTLELVDCVARIPDCLLAPTLTKLTLRVQRNTHQSVDFTAFVQLLSHMSRLEVLQLEGMQLSRNDDKLLANISTVTLPNLHQIVFSANYPSSELDYLALFNLLNIPSILKCTFTFLSHTVLENITSVFRVLLEHLHAFDLRTLLLQSLNHECTFGFGQGSLDIPNSENVLGLISEALCLQICLRHSVSKSTWDDFLGKLKLEGLQTLVLRDLTWGPCCHPDIGMVWEYMVPQCPDLKELSVMGDRAQELVKSLLNSQIVLSELQTISFSSVGRYDDGNVEQGRFMEDVLSLLTYRLTTNIPLQKVTLRECRNVDEWDVEELMSIGICVEWDRYQTEDMYIIQV</sequence>
<dbReference type="AlphaFoldDB" id="A0AAW0GPX5"/>
<gene>
    <name evidence="1" type="ORF">QCA50_003457</name>
</gene>
<evidence type="ECO:0000313" key="1">
    <source>
        <dbReference type="EMBL" id="KAK7693884.1"/>
    </source>
</evidence>
<proteinExistence type="predicted"/>
<accession>A0AAW0GPX5</accession>
<name>A0AAW0GPX5_9APHY</name>
<keyword evidence="2" id="KW-1185">Reference proteome</keyword>